<dbReference type="Gene3D" id="3.40.630.30">
    <property type="match status" value="1"/>
</dbReference>
<proteinExistence type="predicted"/>
<comment type="caution">
    <text evidence="2">The sequence shown here is derived from an EMBL/GenBank/DDBJ whole genome shotgun (WGS) entry which is preliminary data.</text>
</comment>
<evidence type="ECO:0000313" key="3">
    <source>
        <dbReference type="Proteomes" id="UP000267408"/>
    </source>
</evidence>
<dbReference type="Pfam" id="PF13302">
    <property type="entry name" value="Acetyltransf_3"/>
    <property type="match status" value="1"/>
</dbReference>
<dbReference type="PANTHER" id="PTHR43441:SF10">
    <property type="entry name" value="ACETYLTRANSFERASE"/>
    <property type="match status" value="1"/>
</dbReference>
<dbReference type="PANTHER" id="PTHR43441">
    <property type="entry name" value="RIBOSOMAL-PROTEIN-SERINE ACETYLTRANSFERASE"/>
    <property type="match status" value="1"/>
</dbReference>
<organism evidence="2 3">
    <name type="scientific">Kitasatospora cineracea</name>
    <dbReference type="NCBI Taxonomy" id="88074"/>
    <lineage>
        <taxon>Bacteria</taxon>
        <taxon>Bacillati</taxon>
        <taxon>Actinomycetota</taxon>
        <taxon>Actinomycetes</taxon>
        <taxon>Kitasatosporales</taxon>
        <taxon>Streptomycetaceae</taxon>
        <taxon>Kitasatospora</taxon>
    </lineage>
</organism>
<gene>
    <name evidence="2" type="ORF">EDD39_7337</name>
</gene>
<sequence>MMRGMPPLVPPVVPPGSLNRCAQPVLPLDGGLLLRPWLDTDAADVARVFRDPAIRRWHLRGADSDQEAGEWIVRWRRDWTDEKAAHWAVAGADGGLLGRVSLQSLVLYGGQAEIAYWTAPEARGRGVCSRAVARASHWALHEVGFHRIELGHSTANPASCRIADKNGYALEGTRRSALLHADGWHDMHLHARVREED</sequence>
<evidence type="ECO:0000259" key="1">
    <source>
        <dbReference type="PROSITE" id="PS51186"/>
    </source>
</evidence>
<dbReference type="AlphaFoldDB" id="A0A8G1UA49"/>
<dbReference type="GO" id="GO:1990189">
    <property type="term" value="F:protein N-terminal-serine acetyltransferase activity"/>
    <property type="evidence" value="ECO:0007669"/>
    <property type="project" value="TreeGrafter"/>
</dbReference>
<dbReference type="GO" id="GO:0008999">
    <property type="term" value="F:protein-N-terminal-alanine acetyltransferase activity"/>
    <property type="evidence" value="ECO:0007669"/>
    <property type="project" value="TreeGrafter"/>
</dbReference>
<keyword evidence="2" id="KW-0808">Transferase</keyword>
<dbReference type="SUPFAM" id="SSF55729">
    <property type="entry name" value="Acyl-CoA N-acyltransferases (Nat)"/>
    <property type="match status" value="1"/>
</dbReference>
<dbReference type="InterPro" id="IPR051908">
    <property type="entry name" value="Ribosomal_N-acetyltransferase"/>
</dbReference>
<dbReference type="EMBL" id="RJVJ01000003">
    <property type="protein sequence ID" value="ROR35676.1"/>
    <property type="molecule type" value="Genomic_DNA"/>
</dbReference>
<accession>A0A8G1UA49</accession>
<reference evidence="2 3" key="1">
    <citation type="submission" date="2018-11" db="EMBL/GenBank/DDBJ databases">
        <title>Sequencing the genomes of 1000 actinobacteria strains.</title>
        <authorList>
            <person name="Klenk H.-P."/>
        </authorList>
    </citation>
    <scope>NUCLEOTIDE SEQUENCE [LARGE SCALE GENOMIC DNA]</scope>
    <source>
        <strain evidence="2 3">DSM 44780</strain>
    </source>
</reference>
<name>A0A8G1UA49_9ACTN</name>
<dbReference type="InterPro" id="IPR000182">
    <property type="entry name" value="GNAT_dom"/>
</dbReference>
<dbReference type="GO" id="GO:0005737">
    <property type="term" value="C:cytoplasm"/>
    <property type="evidence" value="ECO:0007669"/>
    <property type="project" value="TreeGrafter"/>
</dbReference>
<dbReference type="Proteomes" id="UP000267408">
    <property type="component" value="Unassembled WGS sequence"/>
</dbReference>
<feature type="domain" description="N-acetyltransferase" evidence="1">
    <location>
        <begin position="32"/>
        <end position="190"/>
    </location>
</feature>
<evidence type="ECO:0000313" key="2">
    <source>
        <dbReference type="EMBL" id="ROR35676.1"/>
    </source>
</evidence>
<dbReference type="InterPro" id="IPR016181">
    <property type="entry name" value="Acyl_CoA_acyltransferase"/>
</dbReference>
<dbReference type="PROSITE" id="PS51186">
    <property type="entry name" value="GNAT"/>
    <property type="match status" value="1"/>
</dbReference>
<protein>
    <submittedName>
        <fullName evidence="2">RimJ/RimL family protein N-acetyltransferase</fullName>
    </submittedName>
</protein>